<sequence length="317" mass="34088">MRAHPFRTGFLLRGGAGEPDGRLVGEHGLGLLSRRGGHVLIVPHVFAGPRTRATLSDVRWLPVAVAFAAVASACAAEPAPSPPPSSTAPTTARAEVLGTIPHDPEAFTQGLELADGALYEGTGLEGRSSLRRLDPTTGEVAQRVELPAPLFGEGITVVDDRIWQLTWRDGVAIERDRASLRELRRVRYDGEGWGLCLDGGRLVMSDGTDELTFRDPVTFAETGAVRVTRDGRPLDRLNELECVDGQVWANVWQSEEVVRVDPASGRVLTTADLGPLRPPGVPPTDVLNGIAAVPGTDEFLVTGKNWPTIFRIRFTTG</sequence>
<dbReference type="InterPro" id="IPR007788">
    <property type="entry name" value="QCT"/>
</dbReference>
<dbReference type="AlphaFoldDB" id="A0A918EBT4"/>
<dbReference type="Proteomes" id="UP000639606">
    <property type="component" value="Unassembled WGS sequence"/>
</dbReference>
<evidence type="ECO:0000313" key="2">
    <source>
        <dbReference type="Proteomes" id="UP000639606"/>
    </source>
</evidence>
<dbReference type="Pfam" id="PF05096">
    <property type="entry name" value="Glu_cyclase_2"/>
    <property type="match status" value="1"/>
</dbReference>
<dbReference type="EMBL" id="BMRG01000001">
    <property type="protein sequence ID" value="GGP34813.1"/>
    <property type="molecule type" value="Genomic_DNA"/>
</dbReference>
<organism evidence="1 2">
    <name type="scientific">Saccharothrix coeruleofusca</name>
    <dbReference type="NCBI Taxonomy" id="33919"/>
    <lineage>
        <taxon>Bacteria</taxon>
        <taxon>Bacillati</taxon>
        <taxon>Actinomycetota</taxon>
        <taxon>Actinomycetes</taxon>
        <taxon>Pseudonocardiales</taxon>
        <taxon>Pseudonocardiaceae</taxon>
        <taxon>Saccharothrix</taxon>
    </lineage>
</organism>
<evidence type="ECO:0000313" key="1">
    <source>
        <dbReference type="EMBL" id="GGP34813.1"/>
    </source>
</evidence>
<dbReference type="InterPro" id="IPR015943">
    <property type="entry name" value="WD40/YVTN_repeat-like_dom_sf"/>
</dbReference>
<reference evidence="1" key="2">
    <citation type="submission" date="2020-09" db="EMBL/GenBank/DDBJ databases">
        <authorList>
            <person name="Sun Q."/>
            <person name="Ohkuma M."/>
        </authorList>
    </citation>
    <scope>NUCLEOTIDE SEQUENCE</scope>
    <source>
        <strain evidence="1">JCM 3313</strain>
    </source>
</reference>
<reference evidence="1" key="1">
    <citation type="journal article" date="2014" name="Int. J. Syst. Evol. Microbiol.">
        <title>Complete genome sequence of Corynebacterium casei LMG S-19264T (=DSM 44701T), isolated from a smear-ripened cheese.</title>
        <authorList>
            <consortium name="US DOE Joint Genome Institute (JGI-PGF)"/>
            <person name="Walter F."/>
            <person name="Albersmeier A."/>
            <person name="Kalinowski J."/>
            <person name="Ruckert C."/>
        </authorList>
    </citation>
    <scope>NUCLEOTIDE SEQUENCE</scope>
    <source>
        <strain evidence="1">JCM 3313</strain>
    </source>
</reference>
<accession>A0A918EBT4</accession>
<dbReference type="SUPFAM" id="SSF63829">
    <property type="entry name" value="Calcium-dependent phosphotriesterase"/>
    <property type="match status" value="1"/>
</dbReference>
<name>A0A918EBT4_9PSEU</name>
<gene>
    <name evidence="1" type="ORF">GCM10010185_01900</name>
</gene>
<proteinExistence type="predicted"/>
<protein>
    <recommendedName>
        <fullName evidence="3">Glutamine cyclotransferase</fullName>
    </recommendedName>
</protein>
<comment type="caution">
    <text evidence="1">The sequence shown here is derived from an EMBL/GenBank/DDBJ whole genome shotgun (WGS) entry which is preliminary data.</text>
</comment>
<evidence type="ECO:0008006" key="3">
    <source>
        <dbReference type="Google" id="ProtNLM"/>
    </source>
</evidence>
<dbReference type="GO" id="GO:0016603">
    <property type="term" value="F:glutaminyl-peptide cyclotransferase activity"/>
    <property type="evidence" value="ECO:0007669"/>
    <property type="project" value="InterPro"/>
</dbReference>
<dbReference type="Gene3D" id="2.130.10.10">
    <property type="entry name" value="YVTN repeat-like/Quinoprotein amine dehydrogenase"/>
    <property type="match status" value="1"/>
</dbReference>
<keyword evidence="2" id="KW-1185">Reference proteome</keyword>
<dbReference type="PANTHER" id="PTHR31270">
    <property type="entry name" value="GLUTAMINYL-PEPTIDE CYCLOTRANSFERASE"/>
    <property type="match status" value="1"/>
</dbReference>
<dbReference type="PANTHER" id="PTHR31270:SF1">
    <property type="entry name" value="GLUTAMINYL-PEPTIDE CYCLOTRANSFERASE"/>
    <property type="match status" value="1"/>
</dbReference>